<evidence type="ECO:0000313" key="2">
    <source>
        <dbReference type="Proteomes" id="UP000789738"/>
    </source>
</evidence>
<dbReference type="AlphaFoldDB" id="A0AA86JDZ8"/>
<evidence type="ECO:0000313" key="1">
    <source>
        <dbReference type="EMBL" id="CAG9703389.1"/>
    </source>
</evidence>
<organism evidence="1 2">
    <name type="scientific">Clostridium neonatale</name>
    <dbReference type="NCBI Taxonomy" id="137838"/>
    <lineage>
        <taxon>Bacteria</taxon>
        <taxon>Bacillati</taxon>
        <taxon>Bacillota</taxon>
        <taxon>Clostridia</taxon>
        <taxon>Eubacteriales</taxon>
        <taxon>Clostridiaceae</taxon>
        <taxon>Clostridium</taxon>
    </lineage>
</organism>
<dbReference type="Proteomes" id="UP000789738">
    <property type="component" value="Unassembled WGS sequence"/>
</dbReference>
<comment type="caution">
    <text evidence="1">The sequence shown here is derived from an EMBL/GenBank/DDBJ whole genome shotgun (WGS) entry which is preliminary data.</text>
</comment>
<name>A0AA86JDZ8_9CLOT</name>
<sequence>MTKILIKYSDESEMIRLVELLSTGAKVKNISEPYKSGKYYRVYVDVE</sequence>
<gene>
    <name evidence="1" type="ORF">CNEO_40581</name>
</gene>
<dbReference type="RefSeq" id="WP_210886302.1">
    <property type="nucleotide sequence ID" value="NZ_CAKJVE010000004.1"/>
</dbReference>
<proteinExistence type="predicted"/>
<dbReference type="EMBL" id="CAKJVE010000004">
    <property type="protein sequence ID" value="CAG9703389.1"/>
    <property type="molecule type" value="Genomic_DNA"/>
</dbReference>
<protein>
    <submittedName>
        <fullName evidence="1">Uncharacterized protein</fullName>
    </submittedName>
</protein>
<reference evidence="1" key="1">
    <citation type="submission" date="2021-10" db="EMBL/GenBank/DDBJ databases">
        <authorList>
            <person name="Mesa V."/>
        </authorList>
    </citation>
    <scope>NUCLEOTIDE SEQUENCE</scope>
    <source>
        <strain evidence="1">CC3_PB</strain>
    </source>
</reference>
<accession>A0AA86JDZ8</accession>